<evidence type="ECO:0000313" key="2">
    <source>
        <dbReference type="Proteomes" id="UP000091857"/>
    </source>
</evidence>
<reference evidence="2" key="1">
    <citation type="journal article" date="2016" name="Nat. Biotechnol.">
        <title>Sequencing wild and cultivated cassava and related species reveals extensive interspecific hybridization and genetic diversity.</title>
        <authorList>
            <person name="Bredeson J.V."/>
            <person name="Lyons J.B."/>
            <person name="Prochnik S.E."/>
            <person name="Wu G.A."/>
            <person name="Ha C.M."/>
            <person name="Edsinger-Gonzales E."/>
            <person name="Grimwood J."/>
            <person name="Schmutz J."/>
            <person name="Rabbi I.Y."/>
            <person name="Egesi C."/>
            <person name="Nauluvula P."/>
            <person name="Lebot V."/>
            <person name="Ndunguru J."/>
            <person name="Mkamilo G."/>
            <person name="Bart R.S."/>
            <person name="Setter T.L."/>
            <person name="Gleadow R.M."/>
            <person name="Kulakow P."/>
            <person name="Ferguson M.E."/>
            <person name="Rounsley S."/>
            <person name="Rokhsar D.S."/>
        </authorList>
    </citation>
    <scope>NUCLEOTIDE SEQUENCE [LARGE SCALE GENOMIC DNA]</scope>
    <source>
        <strain evidence="2">cv. AM560-2</strain>
    </source>
</reference>
<gene>
    <name evidence="1" type="ORF">MANES_01G202351v8</name>
</gene>
<sequence>MCMRLWIDQGDSNSPNSVIRPGRARQAECKTWPGQAD</sequence>
<dbReference type="Proteomes" id="UP000091857">
    <property type="component" value="Chromosome 1"/>
</dbReference>
<evidence type="ECO:0000313" key="1">
    <source>
        <dbReference type="EMBL" id="KAG8663358.1"/>
    </source>
</evidence>
<protein>
    <submittedName>
        <fullName evidence="1">Uncharacterized protein</fullName>
    </submittedName>
</protein>
<accession>A0ACB7IEP6</accession>
<organism evidence="1 2">
    <name type="scientific">Manihot esculenta</name>
    <name type="common">Cassava</name>
    <name type="synonym">Jatropha manihot</name>
    <dbReference type="NCBI Taxonomy" id="3983"/>
    <lineage>
        <taxon>Eukaryota</taxon>
        <taxon>Viridiplantae</taxon>
        <taxon>Streptophyta</taxon>
        <taxon>Embryophyta</taxon>
        <taxon>Tracheophyta</taxon>
        <taxon>Spermatophyta</taxon>
        <taxon>Magnoliopsida</taxon>
        <taxon>eudicotyledons</taxon>
        <taxon>Gunneridae</taxon>
        <taxon>Pentapetalae</taxon>
        <taxon>rosids</taxon>
        <taxon>fabids</taxon>
        <taxon>Malpighiales</taxon>
        <taxon>Euphorbiaceae</taxon>
        <taxon>Crotonoideae</taxon>
        <taxon>Manihoteae</taxon>
        <taxon>Manihot</taxon>
    </lineage>
</organism>
<proteinExistence type="predicted"/>
<dbReference type="EMBL" id="CM004387">
    <property type="protein sequence ID" value="KAG8663358.1"/>
    <property type="molecule type" value="Genomic_DNA"/>
</dbReference>
<comment type="caution">
    <text evidence="1">The sequence shown here is derived from an EMBL/GenBank/DDBJ whole genome shotgun (WGS) entry which is preliminary data.</text>
</comment>
<keyword evidence="2" id="KW-1185">Reference proteome</keyword>
<name>A0ACB7IEP6_MANES</name>